<protein>
    <submittedName>
        <fullName evidence="2">Uncharacterized protein</fullName>
    </submittedName>
</protein>
<reference evidence="2 3" key="2">
    <citation type="submission" date="2015-05" db="EMBL/GenBank/DDBJ databases">
        <title>Distinctive expansion of gene families associated with plant cell wall degradation and secondary metabolism in the genomes of grapevine trunk pathogens.</title>
        <authorList>
            <person name="Lawrence D.P."/>
            <person name="Travadon R."/>
            <person name="Rolshausen P.E."/>
            <person name="Baumgartner K."/>
        </authorList>
    </citation>
    <scope>NUCLEOTIDE SEQUENCE [LARGE SCALE GENOMIC DNA]</scope>
    <source>
        <strain evidence="2">DS831</strain>
    </source>
</reference>
<evidence type="ECO:0000256" key="1">
    <source>
        <dbReference type="SAM" id="MobiDB-lite"/>
    </source>
</evidence>
<reference evidence="2 3" key="1">
    <citation type="submission" date="2015-03" db="EMBL/GenBank/DDBJ databases">
        <authorList>
            <person name="Morales-Cruz A."/>
            <person name="Amrine K.C."/>
            <person name="Cantu D."/>
        </authorList>
    </citation>
    <scope>NUCLEOTIDE SEQUENCE [LARGE SCALE GENOMIC DNA]</scope>
    <source>
        <strain evidence="2">DS831</strain>
    </source>
</reference>
<feature type="region of interest" description="Disordered" evidence="1">
    <location>
        <begin position="511"/>
        <end position="567"/>
    </location>
</feature>
<dbReference type="EMBL" id="LAQI01000011">
    <property type="protein sequence ID" value="KKY28279.1"/>
    <property type="molecule type" value="Genomic_DNA"/>
</dbReference>
<proteinExistence type="predicted"/>
<dbReference type="AlphaFoldDB" id="A0A0G2F1T1"/>
<evidence type="ECO:0000313" key="3">
    <source>
        <dbReference type="Proteomes" id="UP000034182"/>
    </source>
</evidence>
<dbReference type="Proteomes" id="UP000034182">
    <property type="component" value="Unassembled WGS sequence"/>
</dbReference>
<feature type="compositionally biased region" description="Polar residues" evidence="1">
    <location>
        <begin position="303"/>
        <end position="323"/>
    </location>
</feature>
<name>A0A0G2F1T1_9PEZI</name>
<feature type="region of interest" description="Disordered" evidence="1">
    <location>
        <begin position="295"/>
        <end position="347"/>
    </location>
</feature>
<gene>
    <name evidence="2" type="ORF">UCDDS831_g00462</name>
</gene>
<accession>A0A0G2F1T1</accession>
<sequence length="579" mass="62259">MKHPNIELLRAKLMLMSPDDCPPAAIAAARKHFPGALKMVWTAPPRVAPGAGPEDSESSRKKLAAVGAHRRARSNAIVDPAAPALGVGAKSLDSASEKPAVVGTHHRVRSNAITSLPAPALDIVGHTDPEIVDLSDPALASKNSVGIGFGNNQHNLAQNDMILANTGQNDATLRNAMAPAGNKITSMSFVPGNVSRNYVGHQHRNKLPQGSTESLNYANADVTEADKVYHEARSAAFQKSEVPSYTNDPMKGLNATALLSSKYVQPSIRTTYHMNAGSGRVEPAEKSNKRICKGIDDARGGLSTKSSVPKISADNCDSSANKTANKRKHDHAIQKDGKSGLSDAKSGKVAQKPDVIIISDEDNYLDVEKTGTDDNTNGRLSTFEPRYVVVDAVGWIFREVTSLEKAVGACRQVMPPIDAGNGVNLFVNDIAHYHVLKELRIEARRPYVGRRDLTGSSRNKLLMRTERIRTKAWLLTERGCTIDPDDKMWDFSPLWYLFKVKVAQLKRDEQEMRRGGGGGGFADGAGGANDGSGRHDSESAAAFSSAEVSAAGVGGGDTKRHKARCSESDTAWLRFEDDE</sequence>
<comment type="caution">
    <text evidence="2">The sequence shown here is derived from an EMBL/GenBank/DDBJ whole genome shotgun (WGS) entry which is preliminary data.</text>
</comment>
<evidence type="ECO:0000313" key="2">
    <source>
        <dbReference type="EMBL" id="KKY28279.1"/>
    </source>
</evidence>
<feature type="compositionally biased region" description="Gly residues" evidence="1">
    <location>
        <begin position="515"/>
        <end position="530"/>
    </location>
</feature>
<organism evidence="2 3">
    <name type="scientific">Diplodia seriata</name>
    <dbReference type="NCBI Taxonomy" id="420778"/>
    <lineage>
        <taxon>Eukaryota</taxon>
        <taxon>Fungi</taxon>
        <taxon>Dikarya</taxon>
        <taxon>Ascomycota</taxon>
        <taxon>Pezizomycotina</taxon>
        <taxon>Dothideomycetes</taxon>
        <taxon>Dothideomycetes incertae sedis</taxon>
        <taxon>Botryosphaeriales</taxon>
        <taxon>Botryosphaeriaceae</taxon>
        <taxon>Diplodia</taxon>
    </lineage>
</organism>
<feature type="compositionally biased region" description="Low complexity" evidence="1">
    <location>
        <begin position="539"/>
        <end position="551"/>
    </location>
</feature>